<gene>
    <name evidence="2" type="ORF">R1523_35525</name>
</gene>
<evidence type="ECO:0000256" key="1">
    <source>
        <dbReference type="SAM" id="MobiDB-lite"/>
    </source>
</evidence>
<dbReference type="EMBL" id="JAWJWI010000046">
    <property type="protein sequence ID" value="MDV4190751.1"/>
    <property type="molecule type" value="Genomic_DNA"/>
</dbReference>
<dbReference type="GeneID" id="303219089"/>
<dbReference type="RefSeq" id="WP_156667821.1">
    <property type="nucleotide sequence ID" value="NZ_CP053444.1"/>
</dbReference>
<sequence length="84" mass="9384">MTHATTKEFTAAMQMSPTAVREAFRIAQEVETVQSMSNQDDKAEEGLLRQAGQGWHEGVRQGGLRQEGGRHRGYRQVQVEAQKA</sequence>
<accession>A0ABU3YY22</accession>
<proteinExistence type="predicted"/>
<protein>
    <submittedName>
        <fullName evidence="2">Uncharacterized protein</fullName>
    </submittedName>
</protein>
<evidence type="ECO:0000313" key="2">
    <source>
        <dbReference type="EMBL" id="MDV4190751.1"/>
    </source>
</evidence>
<name>A0ABU3YY22_9HYPH</name>
<keyword evidence="3" id="KW-1185">Reference proteome</keyword>
<dbReference type="Proteomes" id="UP001187203">
    <property type="component" value="Unassembled WGS sequence"/>
</dbReference>
<organism evidence="2 3">
    <name type="scientific">Rhizobium brockwellii</name>
    <dbReference type="NCBI Taxonomy" id="3019932"/>
    <lineage>
        <taxon>Bacteria</taxon>
        <taxon>Pseudomonadati</taxon>
        <taxon>Pseudomonadota</taxon>
        <taxon>Alphaproteobacteria</taxon>
        <taxon>Hyphomicrobiales</taxon>
        <taxon>Rhizobiaceae</taxon>
        <taxon>Rhizobium/Agrobacterium group</taxon>
        <taxon>Rhizobium</taxon>
    </lineage>
</organism>
<comment type="caution">
    <text evidence="2">The sequence shown here is derived from an EMBL/GenBank/DDBJ whole genome shotgun (WGS) entry which is preliminary data.</text>
</comment>
<feature type="region of interest" description="Disordered" evidence="1">
    <location>
        <begin position="49"/>
        <end position="84"/>
    </location>
</feature>
<evidence type="ECO:0000313" key="3">
    <source>
        <dbReference type="Proteomes" id="UP001187203"/>
    </source>
</evidence>
<reference evidence="3" key="1">
    <citation type="journal article" date="2023" name="Int. J. Mol. Sci.">
        <title>Genomic and Metabolic Characterization of Plant Growth-Promoting Rhizobacteria Isolated from Nodules of Clovers Grown in Non-Farmed Soil.</title>
        <authorList>
            <person name="Wojcik M."/>
            <person name="Koper P."/>
            <person name="Zebracki K."/>
            <person name="Marczak M."/>
            <person name="Mazur A."/>
        </authorList>
    </citation>
    <scope>NUCLEOTIDE SEQUENCE [LARGE SCALE GENOMIC DNA]</scope>
    <source>
        <strain evidence="3">KB12</strain>
    </source>
</reference>